<feature type="region of interest" description="Disordered" evidence="1">
    <location>
        <begin position="65"/>
        <end position="178"/>
    </location>
</feature>
<accession>A0AAD7FZZ3</accession>
<feature type="compositionally biased region" description="Basic and acidic residues" evidence="1">
    <location>
        <begin position="124"/>
        <end position="144"/>
    </location>
</feature>
<dbReference type="EMBL" id="JARKIE010000342">
    <property type="protein sequence ID" value="KAJ7652926.1"/>
    <property type="molecule type" value="Genomic_DNA"/>
</dbReference>
<comment type="caution">
    <text evidence="2">The sequence shown here is derived from an EMBL/GenBank/DDBJ whole genome shotgun (WGS) entry which is preliminary data.</text>
</comment>
<reference evidence="2" key="1">
    <citation type="submission" date="2023-03" db="EMBL/GenBank/DDBJ databases">
        <title>Massive genome expansion in bonnet fungi (Mycena s.s.) driven by repeated elements and novel gene families across ecological guilds.</title>
        <authorList>
            <consortium name="Lawrence Berkeley National Laboratory"/>
            <person name="Harder C.B."/>
            <person name="Miyauchi S."/>
            <person name="Viragh M."/>
            <person name="Kuo A."/>
            <person name="Thoen E."/>
            <person name="Andreopoulos B."/>
            <person name="Lu D."/>
            <person name="Skrede I."/>
            <person name="Drula E."/>
            <person name="Henrissat B."/>
            <person name="Morin E."/>
            <person name="Kohler A."/>
            <person name="Barry K."/>
            <person name="LaButti K."/>
            <person name="Morin E."/>
            <person name="Salamov A."/>
            <person name="Lipzen A."/>
            <person name="Mereny Z."/>
            <person name="Hegedus B."/>
            <person name="Baldrian P."/>
            <person name="Stursova M."/>
            <person name="Weitz H."/>
            <person name="Taylor A."/>
            <person name="Grigoriev I.V."/>
            <person name="Nagy L.G."/>
            <person name="Martin F."/>
            <person name="Kauserud H."/>
        </authorList>
    </citation>
    <scope>NUCLEOTIDE SEQUENCE</scope>
    <source>
        <strain evidence="2">CBHHK067</strain>
    </source>
</reference>
<evidence type="ECO:0000313" key="3">
    <source>
        <dbReference type="Proteomes" id="UP001221757"/>
    </source>
</evidence>
<feature type="compositionally biased region" description="Basic and acidic residues" evidence="1">
    <location>
        <begin position="164"/>
        <end position="174"/>
    </location>
</feature>
<evidence type="ECO:0000256" key="1">
    <source>
        <dbReference type="SAM" id="MobiDB-lite"/>
    </source>
</evidence>
<keyword evidence="3" id="KW-1185">Reference proteome</keyword>
<name>A0AAD7FZZ3_MYCRO</name>
<proteinExistence type="predicted"/>
<gene>
    <name evidence="2" type="ORF">B0H17DRAFT_1147263</name>
</gene>
<organism evidence="2 3">
    <name type="scientific">Mycena rosella</name>
    <name type="common">Pink bonnet</name>
    <name type="synonym">Agaricus rosellus</name>
    <dbReference type="NCBI Taxonomy" id="1033263"/>
    <lineage>
        <taxon>Eukaryota</taxon>
        <taxon>Fungi</taxon>
        <taxon>Dikarya</taxon>
        <taxon>Basidiomycota</taxon>
        <taxon>Agaricomycotina</taxon>
        <taxon>Agaricomycetes</taxon>
        <taxon>Agaricomycetidae</taxon>
        <taxon>Agaricales</taxon>
        <taxon>Marasmiineae</taxon>
        <taxon>Mycenaceae</taxon>
        <taxon>Mycena</taxon>
    </lineage>
</organism>
<dbReference type="Proteomes" id="UP001221757">
    <property type="component" value="Unassembled WGS sequence"/>
</dbReference>
<feature type="compositionally biased region" description="Basic and acidic residues" evidence="1">
    <location>
        <begin position="100"/>
        <end position="109"/>
    </location>
</feature>
<sequence>MAQVWGRGENTKEQLTRGWAVVASRVSGSRRGARDRVKRGQQGCRWRKVRLRPLSMMFDCPRARRDANSSVGGRGDDAVVSEEATRCRGTRVVNSGVGDGHPRSPRGREPAQTVAAAPMIDHTTGSRDRCGGMDKWQSGRKEELSAPASGGAVDGYQDSSRACEQARKQKENKSRKSPVANPFCRVWMRKGGRQCLGDKKTRGCIDCADEAHHASVTWKWVGKQRWRKEKRTRKHTGFQSPAPEIGVGGAGRKRVVLTLAARGPVFTGPRGFAR</sequence>
<dbReference type="AlphaFoldDB" id="A0AAD7FZZ3"/>
<evidence type="ECO:0000313" key="2">
    <source>
        <dbReference type="EMBL" id="KAJ7652926.1"/>
    </source>
</evidence>
<protein>
    <submittedName>
        <fullName evidence="2">Uncharacterized protein</fullName>
    </submittedName>
</protein>